<feature type="transmembrane region" description="Helical" evidence="12">
    <location>
        <begin position="113"/>
        <end position="133"/>
    </location>
</feature>
<keyword evidence="10" id="KW-0482">Metalloprotease</keyword>
<feature type="transmembrane region" description="Helical" evidence="12">
    <location>
        <begin position="153"/>
        <end position="174"/>
    </location>
</feature>
<dbReference type="EC" id="3.4.24.-" evidence="14"/>
<comment type="subcellular location">
    <subcellularLocation>
        <location evidence="2">Membrane</location>
        <topology evidence="2">Multi-pass membrane protein</topology>
    </subcellularLocation>
</comment>
<evidence type="ECO:0000256" key="3">
    <source>
        <dbReference type="ARBA" id="ARBA00007931"/>
    </source>
</evidence>
<evidence type="ECO:0000256" key="10">
    <source>
        <dbReference type="ARBA" id="ARBA00023049"/>
    </source>
</evidence>
<dbReference type="PANTHER" id="PTHR39188">
    <property type="entry name" value="MEMBRANE-ASSOCIATED ZINC METALLOPROTEASE M50B"/>
    <property type="match status" value="1"/>
</dbReference>
<evidence type="ECO:0000313" key="15">
    <source>
        <dbReference type="Proteomes" id="UP001519287"/>
    </source>
</evidence>
<keyword evidence="8" id="KW-0862">Zinc</keyword>
<keyword evidence="15" id="KW-1185">Reference proteome</keyword>
<keyword evidence="6" id="KW-0479">Metal-binding</keyword>
<evidence type="ECO:0000256" key="8">
    <source>
        <dbReference type="ARBA" id="ARBA00022833"/>
    </source>
</evidence>
<evidence type="ECO:0000256" key="11">
    <source>
        <dbReference type="ARBA" id="ARBA00023136"/>
    </source>
</evidence>
<protein>
    <submittedName>
        <fullName evidence="14">Stage IV sporulation protein FB</fullName>
        <ecNumber evidence="14">3.4.24.-</ecNumber>
    </submittedName>
</protein>
<comment type="cofactor">
    <cofactor evidence="1">
        <name>Zn(2+)</name>
        <dbReference type="ChEBI" id="CHEBI:29105"/>
    </cofactor>
</comment>
<evidence type="ECO:0000256" key="4">
    <source>
        <dbReference type="ARBA" id="ARBA00022670"/>
    </source>
</evidence>
<dbReference type="CDD" id="cd06161">
    <property type="entry name" value="S2P-M50_SpoIVFB"/>
    <property type="match status" value="1"/>
</dbReference>
<evidence type="ECO:0000256" key="6">
    <source>
        <dbReference type="ARBA" id="ARBA00022723"/>
    </source>
</evidence>
<evidence type="ECO:0000256" key="5">
    <source>
        <dbReference type="ARBA" id="ARBA00022692"/>
    </source>
</evidence>
<evidence type="ECO:0000256" key="7">
    <source>
        <dbReference type="ARBA" id="ARBA00022801"/>
    </source>
</evidence>
<dbReference type="GO" id="GO:0016787">
    <property type="term" value="F:hydrolase activity"/>
    <property type="evidence" value="ECO:0007669"/>
    <property type="project" value="UniProtKB-KW"/>
</dbReference>
<comment type="caution">
    <text evidence="14">The sequence shown here is derived from an EMBL/GenBank/DDBJ whole genome shotgun (WGS) entry which is preliminary data.</text>
</comment>
<keyword evidence="7 14" id="KW-0378">Hydrolase</keyword>
<proteinExistence type="inferred from homology"/>
<dbReference type="Pfam" id="PF02163">
    <property type="entry name" value="Peptidase_M50"/>
    <property type="match status" value="2"/>
</dbReference>
<reference evidence="14 15" key="1">
    <citation type="submission" date="2021-03" db="EMBL/GenBank/DDBJ databases">
        <title>Genomic Encyclopedia of Type Strains, Phase IV (KMG-IV): sequencing the most valuable type-strain genomes for metagenomic binning, comparative biology and taxonomic classification.</title>
        <authorList>
            <person name="Goeker M."/>
        </authorList>
    </citation>
    <scope>NUCLEOTIDE SEQUENCE [LARGE SCALE GENOMIC DNA]</scope>
    <source>
        <strain evidence="14 15">DSM 26048</strain>
    </source>
</reference>
<feature type="transmembrane region" description="Helical" evidence="12">
    <location>
        <begin position="12"/>
        <end position="40"/>
    </location>
</feature>
<evidence type="ECO:0000256" key="2">
    <source>
        <dbReference type="ARBA" id="ARBA00004141"/>
    </source>
</evidence>
<feature type="domain" description="Peptidase M50" evidence="13">
    <location>
        <begin position="31"/>
        <end position="103"/>
    </location>
</feature>
<dbReference type="Proteomes" id="UP001519287">
    <property type="component" value="Unassembled WGS sequence"/>
</dbReference>
<keyword evidence="4" id="KW-0645">Protease</keyword>
<evidence type="ECO:0000256" key="12">
    <source>
        <dbReference type="SAM" id="Phobius"/>
    </source>
</evidence>
<evidence type="ECO:0000256" key="1">
    <source>
        <dbReference type="ARBA" id="ARBA00001947"/>
    </source>
</evidence>
<dbReference type="InterPro" id="IPR008915">
    <property type="entry name" value="Peptidase_M50"/>
</dbReference>
<feature type="domain" description="Peptidase M50" evidence="13">
    <location>
        <begin position="113"/>
        <end position="147"/>
    </location>
</feature>
<gene>
    <name evidence="14" type="ORF">J2Z66_008440</name>
</gene>
<name>A0ABS4JAC2_9BACL</name>
<dbReference type="RefSeq" id="WP_209979538.1">
    <property type="nucleotide sequence ID" value="NZ_JAGGLB010000056.1"/>
</dbReference>
<evidence type="ECO:0000259" key="13">
    <source>
        <dbReference type="Pfam" id="PF02163"/>
    </source>
</evidence>
<keyword evidence="9 12" id="KW-1133">Transmembrane helix</keyword>
<sequence length="291" mass="33334">MIKWRGTHYRFHPLLTLMIIASIFSGFLLEALTLICIVSIHEMGHVVAAKGFGWRVREVQLLPFGGVAVVDELAAVPTHEELIVTLAGPLQHAWMIIFAIIMKTLQGSNHEWWDYFIEANLMIGLFNLLPVLPLDGGRVLQCLLGYILPYHRALWLTTWTSLFFGAVLIGFTLFQLLTGQLSLNLFVIGLFLLISNWYSYKQLPYHFLRFLMNRGDKVSRLLLRGALAQPIVVNKQRKISDILKLLMREKYHLIYIVNDKGSIQRVLPEQRLITGYLEEKKPGCAVSELFM</sequence>
<keyword evidence="5 12" id="KW-0812">Transmembrane</keyword>
<accession>A0ABS4JAC2</accession>
<keyword evidence="11 12" id="KW-0472">Membrane</keyword>
<organism evidence="14 15">
    <name type="scientific">Paenibacillus eucommiae</name>
    <dbReference type="NCBI Taxonomy" id="1355755"/>
    <lineage>
        <taxon>Bacteria</taxon>
        <taxon>Bacillati</taxon>
        <taxon>Bacillota</taxon>
        <taxon>Bacilli</taxon>
        <taxon>Bacillales</taxon>
        <taxon>Paenibacillaceae</taxon>
        <taxon>Paenibacillus</taxon>
    </lineage>
</organism>
<evidence type="ECO:0000256" key="9">
    <source>
        <dbReference type="ARBA" id="ARBA00022989"/>
    </source>
</evidence>
<dbReference type="EMBL" id="JAGGLB010000056">
    <property type="protein sequence ID" value="MBP1996792.1"/>
    <property type="molecule type" value="Genomic_DNA"/>
</dbReference>
<comment type="similarity">
    <text evidence="3">Belongs to the peptidase M50B family.</text>
</comment>
<evidence type="ECO:0000313" key="14">
    <source>
        <dbReference type="EMBL" id="MBP1996792.1"/>
    </source>
</evidence>
<dbReference type="PANTHER" id="PTHR39188:SF3">
    <property type="entry name" value="STAGE IV SPORULATION PROTEIN FB"/>
    <property type="match status" value="1"/>
</dbReference>
<feature type="transmembrane region" description="Helical" evidence="12">
    <location>
        <begin position="181"/>
        <end position="200"/>
    </location>
</feature>
<feature type="transmembrane region" description="Helical" evidence="12">
    <location>
        <begin position="82"/>
        <end position="101"/>
    </location>
</feature>